<dbReference type="OrthoDB" id="1422031at2"/>
<gene>
    <name evidence="2" type="ORF">SAMN04488055_5810</name>
</gene>
<evidence type="ECO:0000313" key="2">
    <source>
        <dbReference type="EMBL" id="SIO55738.1"/>
    </source>
</evidence>
<proteinExistence type="predicted"/>
<accession>A0A1N6KGT1</accession>
<evidence type="ECO:0000313" key="3">
    <source>
        <dbReference type="Proteomes" id="UP000185003"/>
    </source>
</evidence>
<keyword evidence="3" id="KW-1185">Reference proteome</keyword>
<name>A0A1N6KGT1_9BACT</name>
<protein>
    <recommendedName>
        <fullName evidence="1">Copper-binding protein MbnP-like domain-containing protein</fullName>
    </recommendedName>
</protein>
<organism evidence="2 3">
    <name type="scientific">Chitinophaga niabensis</name>
    <dbReference type="NCBI Taxonomy" id="536979"/>
    <lineage>
        <taxon>Bacteria</taxon>
        <taxon>Pseudomonadati</taxon>
        <taxon>Bacteroidota</taxon>
        <taxon>Chitinophagia</taxon>
        <taxon>Chitinophagales</taxon>
        <taxon>Chitinophagaceae</taxon>
        <taxon>Chitinophaga</taxon>
    </lineage>
</organism>
<evidence type="ECO:0000259" key="1">
    <source>
        <dbReference type="Pfam" id="PF20243"/>
    </source>
</evidence>
<dbReference type="Proteomes" id="UP000185003">
    <property type="component" value="Unassembled WGS sequence"/>
</dbReference>
<dbReference type="AlphaFoldDB" id="A0A1N6KGT1"/>
<dbReference type="STRING" id="536979.SAMN04488055_5810"/>
<feature type="domain" description="Copper-binding protein MbnP-like" evidence="1">
    <location>
        <begin position="26"/>
        <end position="212"/>
    </location>
</feature>
<dbReference type="RefSeq" id="WP_074243001.1">
    <property type="nucleotide sequence ID" value="NZ_FSRA01000002.1"/>
</dbReference>
<dbReference type="EMBL" id="FSRA01000002">
    <property type="protein sequence ID" value="SIO55738.1"/>
    <property type="molecule type" value="Genomic_DNA"/>
</dbReference>
<sequence>MKLHRLLTALLVLCMACKKDVQDQKGTLQIIFKNVVNGAALKLNTANYTNAAGETFTISTFKYYISNITLIKLDNSELKLPAAYYLVNEADSASKVINIPAPGGEYRAISFMLGVDSIRNVSGAQTDALDPVNGMFWSWNSGYIMAKLEGTSPVSTAANNALTFHIGGFSGRYNALQTIQLVSPISLSVSEIRKPQITINADAYAWFSQPNLVRFQTTSTIHVPGEDASKIATNYRNMFRITDVTDL</sequence>
<dbReference type="Pfam" id="PF20243">
    <property type="entry name" value="MbnP"/>
    <property type="match status" value="1"/>
</dbReference>
<dbReference type="InterPro" id="IPR046863">
    <property type="entry name" value="MbnP-like_dom"/>
</dbReference>
<reference evidence="2 3" key="1">
    <citation type="submission" date="2016-11" db="EMBL/GenBank/DDBJ databases">
        <authorList>
            <person name="Jaros S."/>
            <person name="Januszkiewicz K."/>
            <person name="Wedrychowicz H."/>
        </authorList>
    </citation>
    <scope>NUCLEOTIDE SEQUENCE [LARGE SCALE GENOMIC DNA]</scope>
    <source>
        <strain evidence="2 3">DSM 24787</strain>
    </source>
</reference>